<evidence type="ECO:0000256" key="19">
    <source>
        <dbReference type="SAM" id="Phobius"/>
    </source>
</evidence>
<accession>A0AA48RE47</accession>
<dbReference type="InterPro" id="IPR003805">
    <property type="entry name" value="CobS"/>
</dbReference>
<evidence type="ECO:0000256" key="14">
    <source>
        <dbReference type="ARBA" id="ARBA00025228"/>
    </source>
</evidence>
<comment type="function">
    <text evidence="14">Joins adenosylcobinamide-GDP and alpha-ribazole to generate adenosylcobalamin (Ado-cobalamin). Also synthesizes adenosylcobalamin 5'-phosphate from adenosylcobinamide-GDP and alpha-ribazole 5'-phosphate.</text>
</comment>
<dbReference type="GO" id="GO:0009236">
    <property type="term" value="P:cobalamin biosynthetic process"/>
    <property type="evidence" value="ECO:0007669"/>
    <property type="project" value="UniProtKB-KW"/>
</dbReference>
<protein>
    <recommendedName>
        <fullName evidence="6">Adenosylcobinamide-GDP ribazoletransferase</fullName>
        <ecNumber evidence="5">2.7.8.26</ecNumber>
    </recommendedName>
    <alternativeName>
        <fullName evidence="16">Cobalamin synthase</fullName>
    </alternativeName>
    <alternativeName>
        <fullName evidence="15">Cobalamin-5'-phosphate synthase</fullName>
    </alternativeName>
</protein>
<dbReference type="GO" id="GO:0005886">
    <property type="term" value="C:plasma membrane"/>
    <property type="evidence" value="ECO:0007669"/>
    <property type="project" value="UniProtKB-SubCell"/>
</dbReference>
<sequence>MPDFSRACWAAPVAGALIGAIGGVVLSLAAFVTSPPMISATAAVCALAFITGALHEDGLADVADGFGGGRSREEKLAIMRDSRLGSYGVLALCLSTLFRVSALAAMLEAGILSAVLALIGASALSRALGLLPLVRLSSARGDGAGFAAARPSSSALRMALCIGVAFALAPALGGVSLAHSIIAIIAAVAAAAGVTSLAARQIGGYTGDVLGAAQQAAEIAFLAALSAG</sequence>
<comment type="pathway">
    <text evidence="3">Cofactor biosynthesis; adenosylcobalamin biosynthesis; adenosylcobalamin from cob(II)yrinate a,c-diamide: step 7/7.</text>
</comment>
<evidence type="ECO:0000256" key="4">
    <source>
        <dbReference type="ARBA" id="ARBA00010561"/>
    </source>
</evidence>
<keyword evidence="7" id="KW-1003">Cell membrane</keyword>
<feature type="transmembrane region" description="Helical" evidence="19">
    <location>
        <begin position="84"/>
        <end position="105"/>
    </location>
</feature>
<keyword evidence="10 19" id="KW-0812">Transmembrane</keyword>
<evidence type="ECO:0000256" key="17">
    <source>
        <dbReference type="ARBA" id="ARBA00048623"/>
    </source>
</evidence>
<dbReference type="PANTHER" id="PTHR34148">
    <property type="entry name" value="ADENOSYLCOBINAMIDE-GDP RIBAZOLETRANSFERASE"/>
    <property type="match status" value="1"/>
</dbReference>
<evidence type="ECO:0000256" key="8">
    <source>
        <dbReference type="ARBA" id="ARBA00022573"/>
    </source>
</evidence>
<evidence type="ECO:0000256" key="16">
    <source>
        <dbReference type="ARBA" id="ARBA00032853"/>
    </source>
</evidence>
<dbReference type="GO" id="GO:0051073">
    <property type="term" value="F:adenosylcobinamide-GDP ribazoletransferase activity"/>
    <property type="evidence" value="ECO:0007669"/>
    <property type="project" value="UniProtKB-EC"/>
</dbReference>
<dbReference type="NCBIfam" id="TIGR00317">
    <property type="entry name" value="cobS"/>
    <property type="match status" value="1"/>
</dbReference>
<feature type="transmembrane region" description="Helical" evidence="19">
    <location>
        <begin position="111"/>
        <end position="134"/>
    </location>
</feature>
<evidence type="ECO:0000256" key="3">
    <source>
        <dbReference type="ARBA" id="ARBA00004663"/>
    </source>
</evidence>
<feature type="transmembrane region" description="Helical" evidence="19">
    <location>
        <begin position="155"/>
        <end position="175"/>
    </location>
</feature>
<evidence type="ECO:0000256" key="12">
    <source>
        <dbReference type="ARBA" id="ARBA00022989"/>
    </source>
</evidence>
<dbReference type="EC" id="2.7.8.26" evidence="5"/>
<dbReference type="Pfam" id="PF02654">
    <property type="entry name" value="CobS"/>
    <property type="match status" value="1"/>
</dbReference>
<evidence type="ECO:0000256" key="5">
    <source>
        <dbReference type="ARBA" id="ARBA00013200"/>
    </source>
</evidence>
<keyword evidence="11" id="KW-0460">Magnesium</keyword>
<comment type="cofactor">
    <cofactor evidence="1">
        <name>Mg(2+)</name>
        <dbReference type="ChEBI" id="CHEBI:18420"/>
    </cofactor>
</comment>
<comment type="subcellular location">
    <subcellularLocation>
        <location evidence="2">Cell membrane</location>
        <topology evidence="2">Multi-pass membrane protein</topology>
    </subcellularLocation>
</comment>
<dbReference type="PANTHER" id="PTHR34148:SF1">
    <property type="entry name" value="ADENOSYLCOBINAMIDE-GDP RIBAZOLETRANSFERASE"/>
    <property type="match status" value="1"/>
</dbReference>
<evidence type="ECO:0000256" key="15">
    <source>
        <dbReference type="ARBA" id="ARBA00032605"/>
    </source>
</evidence>
<feature type="transmembrane region" description="Helical" evidence="19">
    <location>
        <begin position="7"/>
        <end position="31"/>
    </location>
</feature>
<dbReference type="EMBL" id="OY288114">
    <property type="protein sequence ID" value="CAJ0867689.1"/>
    <property type="molecule type" value="Genomic_DNA"/>
</dbReference>
<organism evidence="20">
    <name type="scientific">freshwater sediment metagenome</name>
    <dbReference type="NCBI Taxonomy" id="556182"/>
    <lineage>
        <taxon>unclassified sequences</taxon>
        <taxon>metagenomes</taxon>
        <taxon>ecological metagenomes</taxon>
    </lineage>
</organism>
<comment type="similarity">
    <text evidence="4">Belongs to the CobS family.</text>
</comment>
<evidence type="ECO:0000256" key="7">
    <source>
        <dbReference type="ARBA" id="ARBA00022475"/>
    </source>
</evidence>
<keyword evidence="13 19" id="KW-0472">Membrane</keyword>
<evidence type="ECO:0000256" key="9">
    <source>
        <dbReference type="ARBA" id="ARBA00022679"/>
    </source>
</evidence>
<comment type="catalytic activity">
    <reaction evidence="17">
        <text>alpha-ribazole + adenosylcob(III)inamide-GDP = adenosylcob(III)alamin + GMP + H(+)</text>
        <dbReference type="Rhea" id="RHEA:16049"/>
        <dbReference type="ChEBI" id="CHEBI:10329"/>
        <dbReference type="ChEBI" id="CHEBI:15378"/>
        <dbReference type="ChEBI" id="CHEBI:18408"/>
        <dbReference type="ChEBI" id="CHEBI:58115"/>
        <dbReference type="ChEBI" id="CHEBI:60487"/>
        <dbReference type="EC" id="2.7.8.26"/>
    </reaction>
</comment>
<evidence type="ECO:0000256" key="10">
    <source>
        <dbReference type="ARBA" id="ARBA00022692"/>
    </source>
</evidence>
<dbReference type="HAMAP" id="MF_00719">
    <property type="entry name" value="CobS"/>
    <property type="match status" value="1"/>
</dbReference>
<dbReference type="AlphaFoldDB" id="A0AA48RE47"/>
<evidence type="ECO:0000256" key="2">
    <source>
        <dbReference type="ARBA" id="ARBA00004651"/>
    </source>
</evidence>
<keyword evidence="9 20" id="KW-0808">Transferase</keyword>
<evidence type="ECO:0000256" key="1">
    <source>
        <dbReference type="ARBA" id="ARBA00001946"/>
    </source>
</evidence>
<name>A0AA48RE47_9ZZZZ</name>
<evidence type="ECO:0000256" key="13">
    <source>
        <dbReference type="ARBA" id="ARBA00023136"/>
    </source>
</evidence>
<keyword evidence="12 19" id="KW-1133">Transmembrane helix</keyword>
<evidence type="ECO:0000313" key="20">
    <source>
        <dbReference type="EMBL" id="CAJ0867689.1"/>
    </source>
</evidence>
<gene>
    <name evidence="20" type="primary">E2.7.8.26/cobS/cobV</name>
    <name evidence="20" type="ORF">AMST5_01977</name>
</gene>
<comment type="catalytic activity">
    <reaction evidence="18">
        <text>alpha-ribazole 5'-phosphate + adenosylcob(III)inamide-GDP = adenosylcob(III)alamin 5'-phosphate + GMP + H(+)</text>
        <dbReference type="Rhea" id="RHEA:23560"/>
        <dbReference type="ChEBI" id="CHEBI:15378"/>
        <dbReference type="ChEBI" id="CHEBI:57918"/>
        <dbReference type="ChEBI" id="CHEBI:58115"/>
        <dbReference type="ChEBI" id="CHEBI:60487"/>
        <dbReference type="ChEBI" id="CHEBI:60493"/>
        <dbReference type="EC" id="2.7.8.26"/>
    </reaction>
</comment>
<evidence type="ECO:0000256" key="11">
    <source>
        <dbReference type="ARBA" id="ARBA00022842"/>
    </source>
</evidence>
<feature type="transmembrane region" description="Helical" evidence="19">
    <location>
        <begin position="181"/>
        <end position="199"/>
    </location>
</feature>
<proteinExistence type="inferred from homology"/>
<evidence type="ECO:0000256" key="6">
    <source>
        <dbReference type="ARBA" id="ARBA00015850"/>
    </source>
</evidence>
<dbReference type="GO" id="GO:0008818">
    <property type="term" value="F:cobalamin 5'-phosphate synthase activity"/>
    <property type="evidence" value="ECO:0007669"/>
    <property type="project" value="InterPro"/>
</dbReference>
<evidence type="ECO:0000256" key="18">
    <source>
        <dbReference type="ARBA" id="ARBA00049504"/>
    </source>
</evidence>
<keyword evidence="8" id="KW-0169">Cobalamin biosynthesis</keyword>
<reference evidence="20" key="1">
    <citation type="submission" date="2023-07" db="EMBL/GenBank/DDBJ databases">
        <authorList>
            <person name="Pelsma A.J. K."/>
        </authorList>
    </citation>
    <scope>NUCLEOTIDE SEQUENCE</scope>
</reference>